<dbReference type="EMBL" id="AP019791">
    <property type="protein sequence ID" value="BBL79188.1"/>
    <property type="molecule type" value="Genomic_DNA"/>
</dbReference>
<dbReference type="AlphaFoldDB" id="A0A510HH04"/>
<dbReference type="InterPro" id="IPR045275">
    <property type="entry name" value="MscS_archaea/bacteria_type"/>
</dbReference>
<keyword evidence="3 5" id="KW-1133">Transmembrane helix</keyword>
<evidence type="ECO:0000256" key="4">
    <source>
        <dbReference type="ARBA" id="ARBA00023136"/>
    </source>
</evidence>
<evidence type="ECO:0000313" key="7">
    <source>
        <dbReference type="EMBL" id="BBL79188.1"/>
    </source>
</evidence>
<dbReference type="Pfam" id="PF05552">
    <property type="entry name" value="MS_channel_1st_1"/>
    <property type="match status" value="2"/>
</dbReference>
<feature type="transmembrane region" description="Helical" evidence="5">
    <location>
        <begin position="103"/>
        <end position="127"/>
    </location>
</feature>
<feature type="transmembrane region" description="Helical" evidence="5">
    <location>
        <begin position="148"/>
        <end position="166"/>
    </location>
</feature>
<dbReference type="PANTHER" id="PTHR30221:SF1">
    <property type="entry name" value="SMALL-CONDUCTANCE MECHANOSENSITIVE CHANNEL"/>
    <property type="match status" value="1"/>
</dbReference>
<evidence type="ECO:0000256" key="3">
    <source>
        <dbReference type="ARBA" id="ARBA00022989"/>
    </source>
</evidence>
<dbReference type="InterPro" id="IPR008910">
    <property type="entry name" value="MSC_TM_helix"/>
</dbReference>
<evidence type="ECO:0000313" key="8">
    <source>
        <dbReference type="Proteomes" id="UP000318065"/>
    </source>
</evidence>
<feature type="domain" description="Mechanosensitive ion channel MscS" evidence="6">
    <location>
        <begin position="213"/>
        <end position="260"/>
    </location>
</feature>
<evidence type="ECO:0000259" key="6">
    <source>
        <dbReference type="Pfam" id="PF00924"/>
    </source>
</evidence>
<dbReference type="GO" id="GO:0016020">
    <property type="term" value="C:membrane"/>
    <property type="evidence" value="ECO:0007669"/>
    <property type="project" value="UniProtKB-SubCell"/>
</dbReference>
<dbReference type="Proteomes" id="UP000318065">
    <property type="component" value="Chromosome"/>
</dbReference>
<dbReference type="InterPro" id="IPR010920">
    <property type="entry name" value="LSM_dom_sf"/>
</dbReference>
<keyword evidence="2 5" id="KW-0812">Transmembrane</keyword>
<feature type="transmembrane region" description="Helical" evidence="5">
    <location>
        <begin position="172"/>
        <end position="196"/>
    </location>
</feature>
<feature type="transmembrane region" description="Helical" evidence="5">
    <location>
        <begin position="12"/>
        <end position="32"/>
    </location>
</feature>
<evidence type="ECO:0000256" key="1">
    <source>
        <dbReference type="ARBA" id="ARBA00004370"/>
    </source>
</evidence>
<protein>
    <recommendedName>
        <fullName evidence="6">Mechanosensitive ion channel MscS domain-containing protein</fullName>
    </recommendedName>
</protein>
<dbReference type="Gene3D" id="1.10.287.1260">
    <property type="match status" value="1"/>
</dbReference>
<feature type="transmembrane region" description="Helical" evidence="5">
    <location>
        <begin position="74"/>
        <end position="97"/>
    </location>
</feature>
<dbReference type="InterPro" id="IPR006685">
    <property type="entry name" value="MscS_channel_2nd"/>
</dbReference>
<accession>A0A510HH04</accession>
<reference evidence="7" key="1">
    <citation type="journal article" date="2019" name="Microbiol. Resour. Announc.">
        <title>Complete Genome Sequence of Rubrobacter xylanophilus Strain AA3-22, Isolated from Arima Onsen in Japan.</title>
        <authorList>
            <person name="Tomariguchi N."/>
            <person name="Miyazaki K."/>
        </authorList>
    </citation>
    <scope>NUCLEOTIDE SEQUENCE [LARGE SCALE GENOMIC DNA]</scope>
    <source>
        <strain evidence="7">AA3-22</strain>
    </source>
</reference>
<dbReference type="InterPro" id="IPR023408">
    <property type="entry name" value="MscS_beta-dom_sf"/>
</dbReference>
<dbReference type="Gene3D" id="2.30.30.60">
    <property type="match status" value="1"/>
</dbReference>
<dbReference type="Pfam" id="PF00924">
    <property type="entry name" value="MS_channel_2nd"/>
    <property type="match status" value="1"/>
</dbReference>
<dbReference type="OrthoDB" id="5242238at2"/>
<sequence>MEQLLSDLLEYVPRALGALLIVLVGFVLGRLARPATTFLLRRLHFDSACDRIGLTALMRQGGMRSSPSQFAGTVVFYAILLFSVLAALGPLGLTFLADTLNQVVLYAPRVLVAVLILVLGTSAAGVLGQLTRRALSEAGVRRTGGIASAVRFAVIFVAAVLAAGVLGIEATILIVVTVVALGGVVLTASLALGLGLRRISENVAAKRYIAEGIEEGDEISVGGVSGRVERIGYAMTTLRDPETGKAYLVPNSRFLEHTVEKLPRE</sequence>
<evidence type="ECO:0000256" key="5">
    <source>
        <dbReference type="SAM" id="Phobius"/>
    </source>
</evidence>
<keyword evidence="8" id="KW-1185">Reference proteome</keyword>
<dbReference type="SUPFAM" id="SSF50182">
    <property type="entry name" value="Sm-like ribonucleoproteins"/>
    <property type="match status" value="1"/>
</dbReference>
<keyword evidence="4 5" id="KW-0472">Membrane</keyword>
<evidence type="ECO:0000256" key="2">
    <source>
        <dbReference type="ARBA" id="ARBA00022692"/>
    </source>
</evidence>
<dbReference type="RefSeq" id="WP_143527229.1">
    <property type="nucleotide sequence ID" value="NZ_AP019791.1"/>
</dbReference>
<comment type="subcellular location">
    <subcellularLocation>
        <location evidence="1">Membrane</location>
    </subcellularLocation>
</comment>
<gene>
    <name evidence="7" type="ORF">RxyAA322_10420</name>
</gene>
<dbReference type="PANTHER" id="PTHR30221">
    <property type="entry name" value="SMALL-CONDUCTANCE MECHANOSENSITIVE CHANNEL"/>
    <property type="match status" value="1"/>
</dbReference>
<organism evidence="7 8">
    <name type="scientific">Rubrobacter xylanophilus</name>
    <dbReference type="NCBI Taxonomy" id="49319"/>
    <lineage>
        <taxon>Bacteria</taxon>
        <taxon>Bacillati</taxon>
        <taxon>Actinomycetota</taxon>
        <taxon>Rubrobacteria</taxon>
        <taxon>Rubrobacterales</taxon>
        <taxon>Rubrobacteraceae</taxon>
        <taxon>Rubrobacter</taxon>
    </lineage>
</organism>
<proteinExistence type="predicted"/>
<dbReference type="GO" id="GO:0008381">
    <property type="term" value="F:mechanosensitive monoatomic ion channel activity"/>
    <property type="evidence" value="ECO:0007669"/>
    <property type="project" value="InterPro"/>
</dbReference>
<name>A0A510HH04_9ACTN</name>